<protein>
    <submittedName>
        <fullName evidence="1">Uncharacterized protein</fullName>
    </submittedName>
</protein>
<gene>
    <name evidence="1" type="ORF">MXD59_21790</name>
</gene>
<evidence type="ECO:0000313" key="1">
    <source>
        <dbReference type="EMBL" id="MCK9878370.1"/>
    </source>
</evidence>
<accession>A0ABT0K3K8</accession>
<name>A0ABT0K3K8_9ACTN</name>
<proteinExistence type="predicted"/>
<comment type="caution">
    <text evidence="1">The sequence shown here is derived from an EMBL/GenBank/DDBJ whole genome shotgun (WGS) entry which is preliminary data.</text>
</comment>
<dbReference type="Proteomes" id="UP001201873">
    <property type="component" value="Unassembled WGS sequence"/>
</dbReference>
<keyword evidence="2" id="KW-1185">Reference proteome</keyword>
<dbReference type="EMBL" id="JALKFT010000032">
    <property type="protein sequence ID" value="MCK9878370.1"/>
    <property type="molecule type" value="Genomic_DNA"/>
</dbReference>
<organism evidence="1 2">
    <name type="scientific">Frankia umida</name>
    <dbReference type="NCBI Taxonomy" id="573489"/>
    <lineage>
        <taxon>Bacteria</taxon>
        <taxon>Bacillati</taxon>
        <taxon>Actinomycetota</taxon>
        <taxon>Actinomycetes</taxon>
        <taxon>Frankiales</taxon>
        <taxon>Frankiaceae</taxon>
        <taxon>Frankia</taxon>
    </lineage>
</organism>
<evidence type="ECO:0000313" key="2">
    <source>
        <dbReference type="Proteomes" id="UP001201873"/>
    </source>
</evidence>
<sequence length="112" mass="11998">MGHRAVRRAPAFVQRGLELGFRLETLARWLEALRFVVRGLLWCGRPLGVGLFGAARDGLERRAVLLLEAGGLLAVQRGSLVLSGPRGWLKSGYVGALRSLTRLGPSGPAVVA</sequence>
<dbReference type="RefSeq" id="WP_248826486.1">
    <property type="nucleotide sequence ID" value="NZ_JALKFT010000032.1"/>
</dbReference>
<reference evidence="1 2" key="1">
    <citation type="submission" date="2022-04" db="EMBL/GenBank/DDBJ databases">
        <title>Genome diversity in the genus Frankia.</title>
        <authorList>
            <person name="Carlos-Shanley C."/>
            <person name="Hahn D."/>
        </authorList>
    </citation>
    <scope>NUCLEOTIDE SEQUENCE [LARGE SCALE GENOMIC DNA]</scope>
    <source>
        <strain evidence="1 2">Ag45/Mut15</strain>
    </source>
</reference>